<protein>
    <recommendedName>
        <fullName evidence="3">NAD(P)-binding domain-containing protein</fullName>
    </recommendedName>
</protein>
<dbReference type="InterPro" id="IPR036291">
    <property type="entry name" value="NAD(P)-bd_dom_sf"/>
</dbReference>
<reference evidence="4" key="1">
    <citation type="journal article" date="2023" name="Mol. Phylogenet. Evol.">
        <title>Genome-scale phylogeny and comparative genomics of the fungal order Sordariales.</title>
        <authorList>
            <person name="Hensen N."/>
            <person name="Bonometti L."/>
            <person name="Westerberg I."/>
            <person name="Brannstrom I.O."/>
            <person name="Guillou S."/>
            <person name="Cros-Aarteil S."/>
            <person name="Calhoun S."/>
            <person name="Haridas S."/>
            <person name="Kuo A."/>
            <person name="Mondo S."/>
            <person name="Pangilinan J."/>
            <person name="Riley R."/>
            <person name="LaButti K."/>
            <person name="Andreopoulos B."/>
            <person name="Lipzen A."/>
            <person name="Chen C."/>
            <person name="Yan M."/>
            <person name="Daum C."/>
            <person name="Ng V."/>
            <person name="Clum A."/>
            <person name="Steindorff A."/>
            <person name="Ohm R.A."/>
            <person name="Martin F."/>
            <person name="Silar P."/>
            <person name="Natvig D.O."/>
            <person name="Lalanne C."/>
            <person name="Gautier V."/>
            <person name="Ament-Velasquez S.L."/>
            <person name="Kruys A."/>
            <person name="Hutchinson M.I."/>
            <person name="Powell A.J."/>
            <person name="Barry K."/>
            <person name="Miller A.N."/>
            <person name="Grigoriev I.V."/>
            <person name="Debuchy R."/>
            <person name="Gladieux P."/>
            <person name="Hiltunen Thoren M."/>
            <person name="Johannesson H."/>
        </authorList>
    </citation>
    <scope>NUCLEOTIDE SEQUENCE</scope>
    <source>
        <strain evidence="4">CBS 560.94</strain>
    </source>
</reference>
<comment type="similarity">
    <text evidence="1">Belongs to the avfA family.</text>
</comment>
<feature type="domain" description="NAD(P)-binding" evidence="3">
    <location>
        <begin position="181"/>
        <end position="283"/>
    </location>
</feature>
<dbReference type="PANTHER" id="PTHR43355:SF2">
    <property type="entry name" value="FLAVIN REDUCTASE (NADPH)"/>
    <property type="match status" value="1"/>
</dbReference>
<dbReference type="GO" id="GO:0042602">
    <property type="term" value="F:riboflavin reductase (NADPH) activity"/>
    <property type="evidence" value="ECO:0007669"/>
    <property type="project" value="TreeGrafter"/>
</dbReference>
<reference evidence="4" key="2">
    <citation type="submission" date="2023-06" db="EMBL/GenBank/DDBJ databases">
        <authorList>
            <consortium name="Lawrence Berkeley National Laboratory"/>
            <person name="Haridas S."/>
            <person name="Hensen N."/>
            <person name="Bonometti L."/>
            <person name="Westerberg I."/>
            <person name="Brannstrom I.O."/>
            <person name="Guillou S."/>
            <person name="Cros-Aarteil S."/>
            <person name="Calhoun S."/>
            <person name="Kuo A."/>
            <person name="Mondo S."/>
            <person name="Pangilinan J."/>
            <person name="Riley R."/>
            <person name="Labutti K."/>
            <person name="Andreopoulos B."/>
            <person name="Lipzen A."/>
            <person name="Chen C."/>
            <person name="Yanf M."/>
            <person name="Daum C."/>
            <person name="Ng V."/>
            <person name="Clum A."/>
            <person name="Steindorff A."/>
            <person name="Ohm R."/>
            <person name="Martin F."/>
            <person name="Silar P."/>
            <person name="Natvig D."/>
            <person name="Lalanne C."/>
            <person name="Gautier V."/>
            <person name="Ament-Velasquez S.L."/>
            <person name="Kruys A."/>
            <person name="Hutchinson M.I."/>
            <person name="Powell A.J."/>
            <person name="Barry K."/>
            <person name="Miller A.N."/>
            <person name="Grigoriev I.V."/>
            <person name="Debuchy R."/>
            <person name="Gladieux P."/>
            <person name="Thoren M.H."/>
            <person name="Johannesson H."/>
        </authorList>
    </citation>
    <scope>NUCLEOTIDE SEQUENCE</scope>
    <source>
        <strain evidence="4">CBS 560.94</strain>
    </source>
</reference>
<dbReference type="GeneID" id="87864785"/>
<dbReference type="Proteomes" id="UP001278500">
    <property type="component" value="Unassembled WGS sequence"/>
</dbReference>
<accession>A0AAE0IZW0</accession>
<dbReference type="Pfam" id="PF13460">
    <property type="entry name" value="NAD_binding_10"/>
    <property type="match status" value="1"/>
</dbReference>
<dbReference type="PANTHER" id="PTHR43355">
    <property type="entry name" value="FLAVIN REDUCTASE (NADPH)"/>
    <property type="match status" value="1"/>
</dbReference>
<organism evidence="4 5">
    <name type="scientific">Neurospora tetraspora</name>
    <dbReference type="NCBI Taxonomy" id="94610"/>
    <lineage>
        <taxon>Eukaryota</taxon>
        <taxon>Fungi</taxon>
        <taxon>Dikarya</taxon>
        <taxon>Ascomycota</taxon>
        <taxon>Pezizomycotina</taxon>
        <taxon>Sordariomycetes</taxon>
        <taxon>Sordariomycetidae</taxon>
        <taxon>Sordariales</taxon>
        <taxon>Sordariaceae</taxon>
        <taxon>Neurospora</taxon>
    </lineage>
</organism>
<feature type="compositionally biased region" description="Low complexity" evidence="2">
    <location>
        <begin position="148"/>
        <end position="168"/>
    </location>
</feature>
<dbReference type="SUPFAM" id="SSF51735">
    <property type="entry name" value="NAD(P)-binding Rossmann-fold domains"/>
    <property type="match status" value="1"/>
</dbReference>
<evidence type="ECO:0000259" key="3">
    <source>
        <dbReference type="Pfam" id="PF13460"/>
    </source>
</evidence>
<dbReference type="RefSeq" id="XP_062676484.1">
    <property type="nucleotide sequence ID" value="XM_062827631.1"/>
</dbReference>
<dbReference type="AlphaFoldDB" id="A0AAE0IZW0"/>
<sequence length="303" mass="31734">MSTSSTTPQPNKSVLFISATGGIALATLRRCLASSNSSNQPNQPNHASLTITVLARSPSRLQSLLTPTELSSPSLRIIQGNAHSSSDLVPVLTHPSDPTTLVDMVITSIGGKPDLKKMGVDDPHVCETGARALLSALDQVRASLSASGFGSASASTSGPPSGLPSGSASGSGSGMGKKPYIIALSAAGASTVHRDYPLPLYPVYALLLKTPLKDKRAMENVLVDSKKERWTVIRPSMLTDGPENGLGKVRIGVEDLRTKKLEGGKVVVGYTISREDVGGWIFKRLVVGDDGDKYLGKALTVTY</sequence>
<evidence type="ECO:0000313" key="5">
    <source>
        <dbReference type="Proteomes" id="UP001278500"/>
    </source>
</evidence>
<proteinExistence type="inferred from homology"/>
<dbReference type="GO" id="GO:0004074">
    <property type="term" value="F:biliverdin reductase [NAD(P)H] activity"/>
    <property type="evidence" value="ECO:0007669"/>
    <property type="project" value="TreeGrafter"/>
</dbReference>
<dbReference type="InterPro" id="IPR016040">
    <property type="entry name" value="NAD(P)-bd_dom"/>
</dbReference>
<name>A0AAE0IZW0_9PEZI</name>
<evidence type="ECO:0000256" key="2">
    <source>
        <dbReference type="SAM" id="MobiDB-lite"/>
    </source>
</evidence>
<evidence type="ECO:0000256" key="1">
    <source>
        <dbReference type="ARBA" id="ARBA00038376"/>
    </source>
</evidence>
<evidence type="ECO:0000313" key="4">
    <source>
        <dbReference type="EMBL" id="KAK3334318.1"/>
    </source>
</evidence>
<gene>
    <name evidence="4" type="ORF">B0H65DRAFT_481517</name>
</gene>
<comment type="caution">
    <text evidence="4">The sequence shown here is derived from an EMBL/GenBank/DDBJ whole genome shotgun (WGS) entry which is preliminary data.</text>
</comment>
<dbReference type="EMBL" id="JAUEPP010000011">
    <property type="protein sequence ID" value="KAK3334318.1"/>
    <property type="molecule type" value="Genomic_DNA"/>
</dbReference>
<dbReference type="InterPro" id="IPR051606">
    <property type="entry name" value="Polyketide_Oxido-like"/>
</dbReference>
<feature type="region of interest" description="Disordered" evidence="2">
    <location>
        <begin position="148"/>
        <end position="172"/>
    </location>
</feature>
<dbReference type="Gene3D" id="3.40.50.720">
    <property type="entry name" value="NAD(P)-binding Rossmann-like Domain"/>
    <property type="match status" value="2"/>
</dbReference>
<keyword evidence="5" id="KW-1185">Reference proteome</keyword>